<proteinExistence type="predicted"/>
<dbReference type="SUPFAM" id="SSF53822">
    <property type="entry name" value="Periplasmic binding protein-like I"/>
    <property type="match status" value="1"/>
</dbReference>
<dbReference type="PANTHER" id="PTHR30036">
    <property type="entry name" value="D-XYLOSE-BINDING PERIPLASMIC PROTEIN"/>
    <property type="match status" value="1"/>
</dbReference>
<reference evidence="6" key="1">
    <citation type="journal article" date="2021" name="PeerJ">
        <title>Extensive microbial diversity within the chicken gut microbiome revealed by metagenomics and culture.</title>
        <authorList>
            <person name="Gilroy R."/>
            <person name="Ravi A."/>
            <person name="Getino M."/>
            <person name="Pursley I."/>
            <person name="Horton D.L."/>
            <person name="Alikhan N.F."/>
            <person name="Baker D."/>
            <person name="Gharbi K."/>
            <person name="Hall N."/>
            <person name="Watson M."/>
            <person name="Adriaenssens E.M."/>
            <person name="Foster-Nyarko E."/>
            <person name="Jarju S."/>
            <person name="Secka A."/>
            <person name="Antonio M."/>
            <person name="Oren A."/>
            <person name="Chaudhuri R.R."/>
            <person name="La Ragione R."/>
            <person name="Hildebrand F."/>
            <person name="Pallen M.J."/>
        </authorList>
    </citation>
    <scope>NUCLEOTIDE SEQUENCE</scope>
    <source>
        <strain evidence="6">ChiSjej1B19-5720</strain>
    </source>
</reference>
<organism evidence="6 7">
    <name type="scientific">Candidatus Blautia faecavium</name>
    <dbReference type="NCBI Taxonomy" id="2838487"/>
    <lineage>
        <taxon>Bacteria</taxon>
        <taxon>Bacillati</taxon>
        <taxon>Bacillota</taxon>
        <taxon>Clostridia</taxon>
        <taxon>Lachnospirales</taxon>
        <taxon>Lachnospiraceae</taxon>
        <taxon>Blautia</taxon>
    </lineage>
</organism>
<dbReference type="Gene3D" id="3.40.50.2300">
    <property type="match status" value="2"/>
</dbReference>
<comment type="caution">
    <text evidence="6">The sequence shown here is derived from an EMBL/GenBank/DDBJ whole genome shotgun (WGS) entry which is preliminary data.</text>
</comment>
<gene>
    <name evidence="6" type="ORF">IAA06_11960</name>
</gene>
<evidence type="ECO:0000256" key="1">
    <source>
        <dbReference type="ARBA" id="ARBA00004196"/>
    </source>
</evidence>
<evidence type="ECO:0000256" key="4">
    <source>
        <dbReference type="SAM" id="SignalP"/>
    </source>
</evidence>
<dbReference type="Proteomes" id="UP000823842">
    <property type="component" value="Unassembled WGS sequence"/>
</dbReference>
<dbReference type="InterPro" id="IPR050555">
    <property type="entry name" value="Bact_Solute-Bind_Prot2"/>
</dbReference>
<dbReference type="PROSITE" id="PS51257">
    <property type="entry name" value="PROKAR_LIPOPROTEIN"/>
    <property type="match status" value="1"/>
</dbReference>
<dbReference type="GO" id="GO:0030288">
    <property type="term" value="C:outer membrane-bounded periplasmic space"/>
    <property type="evidence" value="ECO:0007669"/>
    <property type="project" value="TreeGrafter"/>
</dbReference>
<name>A0A9D2RXG0_9FIRM</name>
<reference evidence="6" key="2">
    <citation type="submission" date="2021-04" db="EMBL/GenBank/DDBJ databases">
        <authorList>
            <person name="Gilroy R."/>
        </authorList>
    </citation>
    <scope>NUCLEOTIDE SEQUENCE</scope>
    <source>
        <strain evidence="6">ChiSjej1B19-5720</strain>
    </source>
</reference>
<sequence>MKRKTAAILLGMIVSASLIIGCGSNEATEAASQGEQTGGEDEEQEKTQAAEKEEGEETKPEEDTSTEEQEEEEEPKTVAVLLPDSDDERWAADGENIQSELEAAGYESRLLYADGDGEEQASQVLEMTEEGVDAFLISPADAYALSDALVQAKEQDIPVFSYDELIMDSDAVSYYVTFNSREIGQALGNAIVERMELEKAREEARSYNIEFFMGSPDDLKSLFLYNGVMEVLQPYLDDGTLVCQSERTSFNDTSVMRFSESEAERNLSEILEEAYQGKTLDIICTSFDSAVTGVIDALDQVGISPEGGQWPMLTGVGCELEAVQRIAAGSQAVSVYMDRETLAKEAVNMVDTYLKGEDPEVTDYEQYDNGKKIIGTYTCEIQLIDRDNYELLIDKGYYTEEEVLPEGAAPREEETDAQVSAAPTPDPD</sequence>
<accession>A0A9D2RXG0</accession>
<feature type="region of interest" description="Disordered" evidence="3">
    <location>
        <begin position="403"/>
        <end position="428"/>
    </location>
</feature>
<feature type="compositionally biased region" description="Acidic residues" evidence="3">
    <location>
        <begin position="63"/>
        <end position="74"/>
    </location>
</feature>
<keyword evidence="2 4" id="KW-0732">Signal</keyword>
<dbReference type="Pfam" id="PF13407">
    <property type="entry name" value="Peripla_BP_4"/>
    <property type="match status" value="1"/>
</dbReference>
<evidence type="ECO:0000256" key="3">
    <source>
        <dbReference type="SAM" id="MobiDB-lite"/>
    </source>
</evidence>
<comment type="subcellular location">
    <subcellularLocation>
        <location evidence="1">Cell envelope</location>
    </subcellularLocation>
</comment>
<feature type="compositionally biased region" description="Basic and acidic residues" evidence="3">
    <location>
        <begin position="45"/>
        <end position="62"/>
    </location>
</feature>
<dbReference type="AlphaFoldDB" id="A0A9D2RXG0"/>
<dbReference type="CDD" id="cd19994">
    <property type="entry name" value="PBP1_ChvE"/>
    <property type="match status" value="1"/>
</dbReference>
<evidence type="ECO:0000256" key="2">
    <source>
        <dbReference type="ARBA" id="ARBA00022729"/>
    </source>
</evidence>
<evidence type="ECO:0000259" key="5">
    <source>
        <dbReference type="Pfam" id="PF13407"/>
    </source>
</evidence>
<evidence type="ECO:0000313" key="6">
    <source>
        <dbReference type="EMBL" id="HJB29489.1"/>
    </source>
</evidence>
<feature type="chain" id="PRO_5039546412" evidence="4">
    <location>
        <begin position="28"/>
        <end position="428"/>
    </location>
</feature>
<feature type="region of interest" description="Disordered" evidence="3">
    <location>
        <begin position="27"/>
        <end position="87"/>
    </location>
</feature>
<dbReference type="PANTHER" id="PTHR30036:SF1">
    <property type="entry name" value="D-XYLOSE-BINDING PERIPLASMIC PROTEIN"/>
    <property type="match status" value="1"/>
</dbReference>
<dbReference type="EMBL" id="DWYZ01000219">
    <property type="protein sequence ID" value="HJB29489.1"/>
    <property type="molecule type" value="Genomic_DNA"/>
</dbReference>
<protein>
    <submittedName>
        <fullName evidence="6">Sugar-binding protein</fullName>
    </submittedName>
</protein>
<feature type="signal peptide" evidence="4">
    <location>
        <begin position="1"/>
        <end position="27"/>
    </location>
</feature>
<evidence type="ECO:0000313" key="7">
    <source>
        <dbReference type="Proteomes" id="UP000823842"/>
    </source>
</evidence>
<feature type="domain" description="Periplasmic binding protein" evidence="5">
    <location>
        <begin position="78"/>
        <end position="357"/>
    </location>
</feature>
<dbReference type="InterPro" id="IPR028082">
    <property type="entry name" value="Peripla_BP_I"/>
</dbReference>
<dbReference type="InterPro" id="IPR025997">
    <property type="entry name" value="SBP_2_dom"/>
</dbReference>
<dbReference type="GO" id="GO:0030246">
    <property type="term" value="F:carbohydrate binding"/>
    <property type="evidence" value="ECO:0007669"/>
    <property type="project" value="TreeGrafter"/>
</dbReference>